<dbReference type="PANTHER" id="PTHR21092">
    <property type="entry name" value="NICASTRIN"/>
    <property type="match status" value="1"/>
</dbReference>
<feature type="transmembrane region" description="Helical" evidence="10">
    <location>
        <begin position="666"/>
        <end position="687"/>
    </location>
</feature>
<evidence type="ECO:0000256" key="11">
    <source>
        <dbReference type="SAM" id="SignalP"/>
    </source>
</evidence>
<keyword evidence="9" id="KW-0325">Glycoprotein</keyword>
<accession>A0A8J4CH84</accession>
<dbReference type="SUPFAM" id="SSF53187">
    <property type="entry name" value="Zn-dependent exopeptidases"/>
    <property type="match status" value="1"/>
</dbReference>
<feature type="chain" id="PRO_5035391164" description="Nicastrin" evidence="11">
    <location>
        <begin position="23"/>
        <end position="697"/>
    </location>
</feature>
<keyword evidence="7 10" id="KW-1133">Transmembrane helix</keyword>
<keyword evidence="15" id="KW-1185">Reference proteome</keyword>
<dbReference type="AlphaFoldDB" id="A0A8J4CH84"/>
<evidence type="ECO:0000256" key="10">
    <source>
        <dbReference type="SAM" id="Phobius"/>
    </source>
</evidence>
<evidence type="ECO:0000259" key="12">
    <source>
        <dbReference type="Pfam" id="PF18266"/>
    </source>
</evidence>
<comment type="subcellular location">
    <subcellularLocation>
        <location evidence="1">Membrane</location>
        <topology evidence="1">Single-pass type I membrane protein</topology>
    </subcellularLocation>
</comment>
<keyword evidence="8 10" id="KW-0472">Membrane</keyword>
<dbReference type="InterPro" id="IPR008710">
    <property type="entry name" value="Nicastrin"/>
</dbReference>
<evidence type="ECO:0000256" key="4">
    <source>
        <dbReference type="ARBA" id="ARBA00022692"/>
    </source>
</evidence>
<evidence type="ECO:0000313" key="14">
    <source>
        <dbReference type="EMBL" id="GIL95343.1"/>
    </source>
</evidence>
<dbReference type="Pfam" id="PF18266">
    <property type="entry name" value="Ncstrn_small"/>
    <property type="match status" value="1"/>
</dbReference>
<feature type="signal peptide" evidence="11">
    <location>
        <begin position="1"/>
        <end position="22"/>
    </location>
</feature>
<evidence type="ECO:0000256" key="7">
    <source>
        <dbReference type="ARBA" id="ARBA00022989"/>
    </source>
</evidence>
<evidence type="ECO:0000256" key="9">
    <source>
        <dbReference type="ARBA" id="ARBA00023180"/>
    </source>
</evidence>
<evidence type="ECO:0000256" key="3">
    <source>
        <dbReference type="ARBA" id="ARBA00015303"/>
    </source>
</evidence>
<dbReference type="EMBL" id="BNCQ01000002">
    <property type="protein sequence ID" value="GIL95343.1"/>
    <property type="molecule type" value="Genomic_DNA"/>
</dbReference>
<dbReference type="Proteomes" id="UP000747110">
    <property type="component" value="Unassembled WGS sequence"/>
</dbReference>
<evidence type="ECO:0000313" key="15">
    <source>
        <dbReference type="Proteomes" id="UP000747110"/>
    </source>
</evidence>
<dbReference type="GO" id="GO:0016485">
    <property type="term" value="P:protein processing"/>
    <property type="evidence" value="ECO:0007669"/>
    <property type="project" value="InterPro"/>
</dbReference>
<dbReference type="Gene3D" id="3.40.630.10">
    <property type="entry name" value="Zn peptidases"/>
    <property type="match status" value="1"/>
</dbReference>
<protein>
    <recommendedName>
        <fullName evidence="3">Nicastrin</fullName>
    </recommendedName>
</protein>
<keyword evidence="5 11" id="KW-0732">Signal</keyword>
<evidence type="ECO:0000256" key="8">
    <source>
        <dbReference type="ARBA" id="ARBA00023136"/>
    </source>
</evidence>
<keyword evidence="4 10" id="KW-0812">Transmembrane</keyword>
<dbReference type="EMBL" id="BNCP01000022">
    <property type="protein sequence ID" value="GIL81783.1"/>
    <property type="molecule type" value="Genomic_DNA"/>
</dbReference>
<dbReference type="InterPro" id="IPR041084">
    <property type="entry name" value="Ncstrn_small"/>
</dbReference>
<sequence>MHRHTLVLSFLAITAWSLLCFGKDDNQGWKQVKGLKGAMYAEMNNGRACVKLLTSSGPQGCEAPDQATVVAPLVHRNDFGIPYRGKRVVVVPATEADEFLSQLLADPEMRSRVAGVLVDPTSGRPPRQSTAEKFPSAAYALYNNRSYVWNPAGTGFTRQYFGMPIYMLTASLAAEATRRAAYNAYNEFKGGRHVARMVLPMLANGNSYQCIAEDTCLPVGGYSVWTAVPPLPDPTYTTVPARSITLLVAQMDSNAMFHDLVKGAATSVSGLTAALVALTLLVRSGAPGNYTRQLAFVALQGEGFDYMGSKRLLYEMSLNSSYVQGLQMENIDQVIEVGPIGAAWDATSNASTFYLHSQRNPPGQYGSADALIAAAQQAASGTQARVSEASTANPGLPPSSLASFLRVKSSISGLVLTDFDSAFKGPYYQSDYDDGLNTFQHMVEAITDAALMLARMLHFLAKAPGAPDLELNRTAAAAVAEALASCTLSDSPGLRCPEAAALINPEFRVYEDGTTSAAIFAYPGVMSFVSVYPKRTPNKPQVPSFIFNYLGNLTAVPLTNSTNTSSGEGVECNGDCEGSFACIGWRYTTSDKSGFGRCRNTTTNFVPAYSLRLAYNSRWFVDNSSRALQWEQTYLWPNDSVWTESNWPEDTPKLMVYQQESESTQVITLVVGLLLTAGTAAVSWIGLKLFERHLKVQ</sequence>
<evidence type="ECO:0000313" key="13">
    <source>
        <dbReference type="EMBL" id="GIL81783.1"/>
    </source>
</evidence>
<feature type="domain" description="Nicastrin small lobe" evidence="12">
    <location>
        <begin position="48"/>
        <end position="195"/>
    </location>
</feature>
<name>A0A8J4CH84_9CHLO</name>
<dbReference type="Proteomes" id="UP000722791">
    <property type="component" value="Unassembled WGS sequence"/>
</dbReference>
<dbReference type="PANTHER" id="PTHR21092:SF0">
    <property type="entry name" value="NICASTRIN"/>
    <property type="match status" value="1"/>
</dbReference>
<reference evidence="13" key="1">
    <citation type="journal article" date="2021" name="Proc. Natl. Acad. Sci. U.S.A.">
        <title>Three genomes in the algal genus Volvox reveal the fate of a haploid sex-determining region after a transition to homothallism.</title>
        <authorList>
            <person name="Yamamoto K."/>
            <person name="Hamaji T."/>
            <person name="Kawai-Toyooka H."/>
            <person name="Matsuzaki R."/>
            <person name="Takahashi F."/>
            <person name="Nishimura Y."/>
            <person name="Kawachi M."/>
            <person name="Noguchi H."/>
            <person name="Minakuchi Y."/>
            <person name="Umen J.G."/>
            <person name="Toyoda A."/>
            <person name="Nozaki H."/>
        </authorList>
    </citation>
    <scope>NUCLEOTIDE SEQUENCE</scope>
    <source>
        <strain evidence="14">NIES-3785</strain>
        <strain evidence="13">NIES-3786</strain>
    </source>
</reference>
<keyword evidence="6" id="KW-0914">Notch signaling pathway</keyword>
<proteinExistence type="inferred from homology"/>
<evidence type="ECO:0000256" key="6">
    <source>
        <dbReference type="ARBA" id="ARBA00022976"/>
    </source>
</evidence>
<evidence type="ECO:0000256" key="1">
    <source>
        <dbReference type="ARBA" id="ARBA00004479"/>
    </source>
</evidence>
<dbReference type="GO" id="GO:0007219">
    <property type="term" value="P:Notch signaling pathway"/>
    <property type="evidence" value="ECO:0007669"/>
    <property type="project" value="UniProtKB-KW"/>
</dbReference>
<comment type="similarity">
    <text evidence="2">Belongs to the nicastrin family.</text>
</comment>
<dbReference type="OrthoDB" id="10265862at2759"/>
<comment type="caution">
    <text evidence="13">The sequence shown here is derived from an EMBL/GenBank/DDBJ whole genome shotgun (WGS) entry which is preliminary data.</text>
</comment>
<gene>
    <name evidence="13" type="ORF">Vretifemale_10786</name>
    <name evidence="14" type="ORF">Vretimale_1387</name>
</gene>
<dbReference type="Pfam" id="PF05450">
    <property type="entry name" value="Nicastrin"/>
    <property type="match status" value="1"/>
</dbReference>
<evidence type="ECO:0000256" key="5">
    <source>
        <dbReference type="ARBA" id="ARBA00022729"/>
    </source>
</evidence>
<evidence type="ECO:0000256" key="2">
    <source>
        <dbReference type="ARBA" id="ARBA00007717"/>
    </source>
</evidence>
<organism evidence="13 15">
    <name type="scientific">Volvox reticuliferus</name>
    <dbReference type="NCBI Taxonomy" id="1737510"/>
    <lineage>
        <taxon>Eukaryota</taxon>
        <taxon>Viridiplantae</taxon>
        <taxon>Chlorophyta</taxon>
        <taxon>core chlorophytes</taxon>
        <taxon>Chlorophyceae</taxon>
        <taxon>CS clade</taxon>
        <taxon>Chlamydomonadales</taxon>
        <taxon>Volvocaceae</taxon>
        <taxon>Volvox</taxon>
    </lineage>
</organism>
<dbReference type="GO" id="GO:0005886">
    <property type="term" value="C:plasma membrane"/>
    <property type="evidence" value="ECO:0007669"/>
    <property type="project" value="TreeGrafter"/>
</dbReference>